<dbReference type="AlphaFoldDB" id="A0AAD6QKH2"/>
<sequence length="64" mass="7667">MFLKYNIVQSSCCSVSKNREWKQFHGYAWRRKILMDAAMIHSILSSLTHFLFICNTCFSFLVKW</sequence>
<reference evidence="2" key="1">
    <citation type="journal article" date="2023" name="Mol. Ecol. Resour.">
        <title>Chromosome-level genome assembly of a triploid poplar Populus alba 'Berolinensis'.</title>
        <authorList>
            <person name="Chen S."/>
            <person name="Yu Y."/>
            <person name="Wang X."/>
            <person name="Wang S."/>
            <person name="Zhang T."/>
            <person name="Zhou Y."/>
            <person name="He R."/>
            <person name="Meng N."/>
            <person name="Wang Y."/>
            <person name="Liu W."/>
            <person name="Liu Z."/>
            <person name="Liu J."/>
            <person name="Guo Q."/>
            <person name="Huang H."/>
            <person name="Sederoff R.R."/>
            <person name="Wang G."/>
            <person name="Qu G."/>
            <person name="Chen S."/>
        </authorList>
    </citation>
    <scope>NUCLEOTIDE SEQUENCE</scope>
    <source>
        <strain evidence="2">SC-2020</strain>
    </source>
</reference>
<keyword evidence="3" id="KW-1185">Reference proteome</keyword>
<dbReference type="Proteomes" id="UP001164929">
    <property type="component" value="Chromosome 6"/>
</dbReference>
<keyword evidence="1" id="KW-1133">Transmembrane helix</keyword>
<keyword evidence="1" id="KW-0472">Membrane</keyword>
<name>A0AAD6QKH2_9ROSI</name>
<feature type="transmembrane region" description="Helical" evidence="1">
    <location>
        <begin position="38"/>
        <end position="62"/>
    </location>
</feature>
<evidence type="ECO:0000313" key="3">
    <source>
        <dbReference type="Proteomes" id="UP001164929"/>
    </source>
</evidence>
<keyword evidence="1" id="KW-0812">Transmembrane</keyword>
<comment type="caution">
    <text evidence="2">The sequence shown here is derived from an EMBL/GenBank/DDBJ whole genome shotgun (WGS) entry which is preliminary data.</text>
</comment>
<protein>
    <submittedName>
        <fullName evidence="2">Uncharacterized protein</fullName>
    </submittedName>
</protein>
<organism evidence="2 3">
    <name type="scientific">Populus alba x Populus x berolinensis</name>
    <dbReference type="NCBI Taxonomy" id="444605"/>
    <lineage>
        <taxon>Eukaryota</taxon>
        <taxon>Viridiplantae</taxon>
        <taxon>Streptophyta</taxon>
        <taxon>Embryophyta</taxon>
        <taxon>Tracheophyta</taxon>
        <taxon>Spermatophyta</taxon>
        <taxon>Magnoliopsida</taxon>
        <taxon>eudicotyledons</taxon>
        <taxon>Gunneridae</taxon>
        <taxon>Pentapetalae</taxon>
        <taxon>rosids</taxon>
        <taxon>fabids</taxon>
        <taxon>Malpighiales</taxon>
        <taxon>Salicaceae</taxon>
        <taxon>Saliceae</taxon>
        <taxon>Populus</taxon>
    </lineage>
</organism>
<proteinExistence type="predicted"/>
<evidence type="ECO:0000256" key="1">
    <source>
        <dbReference type="SAM" id="Phobius"/>
    </source>
</evidence>
<dbReference type="EMBL" id="JAQIZT010000006">
    <property type="protein sequence ID" value="KAJ6991994.1"/>
    <property type="molecule type" value="Genomic_DNA"/>
</dbReference>
<gene>
    <name evidence="2" type="ORF">NC653_015366</name>
</gene>
<evidence type="ECO:0000313" key="2">
    <source>
        <dbReference type="EMBL" id="KAJ6991994.1"/>
    </source>
</evidence>
<accession>A0AAD6QKH2</accession>